<dbReference type="EMBL" id="JADXDR010000015">
    <property type="protein sequence ID" value="KAI7845583.1"/>
    <property type="molecule type" value="Genomic_DNA"/>
</dbReference>
<dbReference type="Proteomes" id="UP001205105">
    <property type="component" value="Unassembled WGS sequence"/>
</dbReference>
<comment type="caution">
    <text evidence="2">The sequence shown here is derived from an EMBL/GenBank/DDBJ whole genome shotgun (WGS) entry which is preliminary data.</text>
</comment>
<name>A0AAD5H8Q6_9CHLO</name>
<feature type="compositionally biased region" description="Gly residues" evidence="1">
    <location>
        <begin position="39"/>
        <end position="76"/>
    </location>
</feature>
<evidence type="ECO:0000256" key="1">
    <source>
        <dbReference type="SAM" id="MobiDB-lite"/>
    </source>
</evidence>
<protein>
    <submittedName>
        <fullName evidence="2">Uncharacterized protein</fullName>
    </submittedName>
</protein>
<evidence type="ECO:0000313" key="2">
    <source>
        <dbReference type="EMBL" id="KAI7845583.1"/>
    </source>
</evidence>
<sequence>MRRGAMGLANSGQALRATYARRSFQPLRSRQTVVQPAAGGEGSGQGGSGAISGATSGQGGSGATSGATSGQGGSGAGPSRPRREHVTFLVPGQNPLCVAHVRQRDLDGILAVAGAYGFEMPGGAPVSRSLDDLPEGGTVQLVLPSDPPMAEQVRNLQRADDNTIRGKEEEIGALLRSHARAGAAGAPVIALQTTPFKDVAGQEYVQLDAAVVAGDTAYVGEFKRVLGEGAVLDLNTKVEKIRTAMRRGVSPSLAAALQGVTHVKLFLGGQVVRKGLPVHKLAEDAALAGMSLVLPSGQALGLAAEPSPAVRL</sequence>
<dbReference type="AlphaFoldDB" id="A0AAD5H8Q6"/>
<reference evidence="2" key="1">
    <citation type="submission" date="2020-11" db="EMBL/GenBank/DDBJ databases">
        <title>Chlorella ohadii genome sequencing and assembly.</title>
        <authorList>
            <person name="Murik O."/>
            <person name="Treves H."/>
            <person name="Kedem I."/>
            <person name="Shotland Y."/>
            <person name="Kaplan A."/>
        </authorList>
    </citation>
    <scope>NUCLEOTIDE SEQUENCE</scope>
    <source>
        <strain evidence="2">1</strain>
    </source>
</reference>
<accession>A0AAD5H8Q6</accession>
<keyword evidence="3" id="KW-1185">Reference proteome</keyword>
<feature type="region of interest" description="Disordered" evidence="1">
    <location>
        <begin position="22"/>
        <end position="83"/>
    </location>
</feature>
<evidence type="ECO:0000313" key="3">
    <source>
        <dbReference type="Proteomes" id="UP001205105"/>
    </source>
</evidence>
<gene>
    <name evidence="2" type="ORF">COHA_000871</name>
</gene>
<organism evidence="2 3">
    <name type="scientific">Chlorella ohadii</name>
    <dbReference type="NCBI Taxonomy" id="2649997"/>
    <lineage>
        <taxon>Eukaryota</taxon>
        <taxon>Viridiplantae</taxon>
        <taxon>Chlorophyta</taxon>
        <taxon>core chlorophytes</taxon>
        <taxon>Trebouxiophyceae</taxon>
        <taxon>Chlorellales</taxon>
        <taxon>Chlorellaceae</taxon>
        <taxon>Chlorella clade</taxon>
        <taxon>Chlorella</taxon>
    </lineage>
</organism>
<proteinExistence type="predicted"/>